<name>A0A6C0G7U4_9BACL</name>
<reference evidence="1 2" key="1">
    <citation type="submission" date="2020-01" db="EMBL/GenBank/DDBJ databases">
        <title>Paenibacillus sp. nov., isolated from tomato rhizosphere.</title>
        <authorList>
            <person name="Weon H.-Y."/>
            <person name="Lee S.A."/>
        </authorList>
    </citation>
    <scope>NUCLEOTIDE SEQUENCE [LARGE SCALE GENOMIC DNA]</scope>
    <source>
        <strain evidence="1 2">12200R-189</strain>
    </source>
</reference>
<dbReference type="KEGG" id="plyc:GXP70_08345"/>
<keyword evidence="2" id="KW-1185">Reference proteome</keyword>
<evidence type="ECO:0000313" key="1">
    <source>
        <dbReference type="EMBL" id="QHT63807.1"/>
    </source>
</evidence>
<protein>
    <recommendedName>
        <fullName evidence="3">Carboxypeptidase regulatory-like domain-containing protein</fullName>
    </recommendedName>
</protein>
<accession>A0A6C0G7U4</accession>
<dbReference type="Proteomes" id="UP000476064">
    <property type="component" value="Chromosome"/>
</dbReference>
<gene>
    <name evidence="1" type="ORF">GXP70_08345</name>
</gene>
<sequence>MIKRSVPLNLIKQAGPIFSRLTVVWVAANGVPFDTTGFFAQLVRNNRIVATAAFDRFGVVRFDNIRTLTDVSYTIRTFSPNGVLFRSRFIPAGVETFAIIG</sequence>
<organism evidence="1 2">
    <name type="scientific">Paenibacillus lycopersici</name>
    <dbReference type="NCBI Taxonomy" id="2704462"/>
    <lineage>
        <taxon>Bacteria</taxon>
        <taxon>Bacillati</taxon>
        <taxon>Bacillota</taxon>
        <taxon>Bacilli</taxon>
        <taxon>Bacillales</taxon>
        <taxon>Paenibacillaceae</taxon>
        <taxon>Paenibacillus</taxon>
    </lineage>
</organism>
<evidence type="ECO:0000313" key="2">
    <source>
        <dbReference type="Proteomes" id="UP000476064"/>
    </source>
</evidence>
<dbReference type="AlphaFoldDB" id="A0A6C0G7U4"/>
<dbReference type="EMBL" id="CP048209">
    <property type="protein sequence ID" value="QHT63807.1"/>
    <property type="molecule type" value="Genomic_DNA"/>
</dbReference>
<evidence type="ECO:0008006" key="3">
    <source>
        <dbReference type="Google" id="ProtNLM"/>
    </source>
</evidence>
<proteinExistence type="predicted"/>